<protein>
    <submittedName>
        <fullName evidence="1">Uncharacterized protein</fullName>
    </submittedName>
</protein>
<reference evidence="1 2" key="1">
    <citation type="submission" date="2017-11" db="EMBL/GenBank/DDBJ databases">
        <title>Isolation and Characterization of Methanogenic Archaea from Saline Meromictic Lake at Siberia.</title>
        <authorList>
            <person name="Shen Y."/>
            <person name="Huang H.-H."/>
            <person name="Lai M.-C."/>
            <person name="Chen S.-C."/>
        </authorList>
    </citation>
    <scope>NUCLEOTIDE SEQUENCE [LARGE SCALE GENOMIC DNA]</scope>
    <source>
        <strain evidence="1 2">SY-01</strain>
    </source>
</reference>
<gene>
    <name evidence="1" type="ORF">CUN85_05885</name>
</gene>
<proteinExistence type="predicted"/>
<evidence type="ECO:0000313" key="2">
    <source>
        <dbReference type="Proteomes" id="UP000297295"/>
    </source>
</evidence>
<sequence length="141" mass="16242">MSEKNDDSGKVMLILTKEANLLVPMIKLCDKTRYDVLRGKMHLEKWTYSEILRQLGMEIENKDGRDSEAGSLMFENAKRMGIYEKIIEMPSAARKVASERGLKLSNWELTGLLDSLGLEIEKITGTEYPVQREENYYANLY</sequence>
<comment type="caution">
    <text evidence="1">The sequence shown here is derived from an EMBL/GenBank/DDBJ whole genome shotgun (WGS) entry which is preliminary data.</text>
</comment>
<dbReference type="RefSeq" id="WP_135389406.1">
    <property type="nucleotide sequence ID" value="NZ_PGGK01000005.1"/>
</dbReference>
<dbReference type="EMBL" id="PGGK01000005">
    <property type="protein sequence ID" value="TGC09367.1"/>
    <property type="molecule type" value="Genomic_DNA"/>
</dbReference>
<name>A0A4E0QAB1_9EURY</name>
<keyword evidence="2" id="KW-1185">Reference proteome</keyword>
<dbReference type="OrthoDB" id="376295at2157"/>
<dbReference type="AlphaFoldDB" id="A0A4E0QAB1"/>
<dbReference type="Proteomes" id="UP000297295">
    <property type="component" value="Unassembled WGS sequence"/>
</dbReference>
<organism evidence="1 2">
    <name type="scientific">Methanolobus halotolerans</name>
    <dbReference type="NCBI Taxonomy" id="2052935"/>
    <lineage>
        <taxon>Archaea</taxon>
        <taxon>Methanobacteriati</taxon>
        <taxon>Methanobacteriota</taxon>
        <taxon>Stenosarchaea group</taxon>
        <taxon>Methanomicrobia</taxon>
        <taxon>Methanosarcinales</taxon>
        <taxon>Methanosarcinaceae</taxon>
        <taxon>Methanolobus</taxon>
    </lineage>
</organism>
<accession>A0A4E0QAB1</accession>
<evidence type="ECO:0000313" key="1">
    <source>
        <dbReference type="EMBL" id="TGC09367.1"/>
    </source>
</evidence>